<sequence length="804" mass="84218">MRSIEYRFGDFRLLPASRELWRGADAVVAPRRVFDCLAYLIEHRDRAVGRDELVAAVWGRVDVSDVQLGQIVVRARRAVDDDGVAQQRIRTIQGFGYRWIAETEAGEVSRLEPPVPAPTPPPAAEPVAPAPVADAADAATGEPVTASRPIPVRRAFAAVAIALVLLALVAMWWLRRAEAPAALDPAAAATALVLPLDAGSRSSEGWVRLGGMDLIADRLRSGGLAVPTSESVLAVLQSAGEDPKAQTQALQRAFGVRWIVRGTASHGDGGWRFVLSAEAADGAVVSAEGQREDAVAAARAAADTLLAALGHVAPGEAAGDGSAQEAWRRARAALLANQNAAAREILSQSPALARMPLERAYRLAQVDHRDGQYDRAAAGLSAVLAELGPDGDALLRTRVLIARGAASARRGDFAAALADYDAALAAAPADGAVLERGQALSGRGSSLVPAHRYADALAAMGEARAHLAAAGDRFGTARVDANLGMLELYRGRPGAALEYLDAAADQLQALGALHEWQITVTGLVQARLALLQHAEAQAAADRGWAVRERMTEPDQIVDITLNRAQVLLAAGDLRGAERLLADPLIDRAVNPVLATRALALQADLAWQAGRWESAARLSERALATWPPSGADGERDFVALIAQRALLAAGERERAAAVFDRAAAAPADAAEPMPGQVPQRLARAEWRQALGDAAAGEDFRAALHLAERGGVPADLALVASSYVPYLLEHGDLDGARAVAGRVAPWAARDFDCALVQLRLFHALGQGEAWAAALRQTLDLAGQRAVPDGLRAAPPPVAGSGAAPIG</sequence>
<name>A0A2W5KUH0_9GAMM</name>
<dbReference type="InterPro" id="IPR016032">
    <property type="entry name" value="Sig_transdc_resp-reg_C-effctor"/>
</dbReference>
<reference evidence="7 8" key="1">
    <citation type="submission" date="2017-08" db="EMBL/GenBank/DDBJ databases">
        <title>Infants hospitalized years apart are colonized by the same room-sourced microbial strains.</title>
        <authorList>
            <person name="Brooks B."/>
            <person name="Olm M.R."/>
            <person name="Firek B.A."/>
            <person name="Baker R."/>
            <person name="Thomas B.C."/>
            <person name="Morowitz M.J."/>
            <person name="Banfield J.F."/>
        </authorList>
    </citation>
    <scope>NUCLEOTIDE SEQUENCE [LARGE SCALE GENOMIC DNA]</scope>
    <source>
        <strain evidence="7">S2_005_003_R2_42</strain>
    </source>
</reference>
<dbReference type="GO" id="GO:0003677">
    <property type="term" value="F:DNA binding"/>
    <property type="evidence" value="ECO:0007669"/>
    <property type="project" value="UniProtKB-UniRule"/>
</dbReference>
<comment type="caution">
    <text evidence="7">The sequence shown here is derived from an EMBL/GenBank/DDBJ whole genome shotgun (WGS) entry which is preliminary data.</text>
</comment>
<evidence type="ECO:0000259" key="6">
    <source>
        <dbReference type="PROSITE" id="PS51755"/>
    </source>
</evidence>
<gene>
    <name evidence="7" type="ORF">DI564_03955</name>
</gene>
<dbReference type="SUPFAM" id="SSF48452">
    <property type="entry name" value="TPR-like"/>
    <property type="match status" value="2"/>
</dbReference>
<accession>A0A2W5KUH0</accession>
<protein>
    <recommendedName>
        <fullName evidence="6">OmpR/PhoB-type domain-containing protein</fullName>
    </recommendedName>
</protein>
<evidence type="ECO:0000256" key="1">
    <source>
        <dbReference type="ARBA" id="ARBA00023125"/>
    </source>
</evidence>
<dbReference type="Gene3D" id="1.10.10.10">
    <property type="entry name" value="Winged helix-like DNA-binding domain superfamily/Winged helix DNA-binding domain"/>
    <property type="match status" value="1"/>
</dbReference>
<feature type="region of interest" description="Disordered" evidence="4">
    <location>
        <begin position="109"/>
        <end position="129"/>
    </location>
</feature>
<dbReference type="SMART" id="SM00862">
    <property type="entry name" value="Trans_reg_C"/>
    <property type="match status" value="1"/>
</dbReference>
<keyword evidence="1 3" id="KW-0238">DNA-binding</keyword>
<evidence type="ECO:0000256" key="4">
    <source>
        <dbReference type="SAM" id="MobiDB-lite"/>
    </source>
</evidence>
<dbReference type="GO" id="GO:0006355">
    <property type="term" value="P:regulation of DNA-templated transcription"/>
    <property type="evidence" value="ECO:0007669"/>
    <property type="project" value="InterPro"/>
</dbReference>
<feature type="DNA-binding region" description="OmpR/PhoB-type" evidence="3">
    <location>
        <begin position="3"/>
        <end position="101"/>
    </location>
</feature>
<evidence type="ECO:0000256" key="2">
    <source>
        <dbReference type="PROSITE-ProRule" id="PRU00339"/>
    </source>
</evidence>
<dbReference type="SMART" id="SM00028">
    <property type="entry name" value="TPR"/>
    <property type="match status" value="3"/>
</dbReference>
<dbReference type="GO" id="GO:0000160">
    <property type="term" value="P:phosphorelay signal transduction system"/>
    <property type="evidence" value="ECO:0007669"/>
    <property type="project" value="InterPro"/>
</dbReference>
<dbReference type="SUPFAM" id="SSF46894">
    <property type="entry name" value="C-terminal effector domain of the bipartite response regulators"/>
    <property type="match status" value="1"/>
</dbReference>
<dbReference type="Gene3D" id="1.25.40.10">
    <property type="entry name" value="Tetratricopeptide repeat domain"/>
    <property type="match status" value="1"/>
</dbReference>
<dbReference type="PROSITE" id="PS51755">
    <property type="entry name" value="OMPR_PHOB"/>
    <property type="match status" value="1"/>
</dbReference>
<dbReference type="InterPro" id="IPR011990">
    <property type="entry name" value="TPR-like_helical_dom_sf"/>
</dbReference>
<dbReference type="CDD" id="cd00383">
    <property type="entry name" value="trans_reg_C"/>
    <property type="match status" value="1"/>
</dbReference>
<keyword evidence="5" id="KW-0812">Transmembrane</keyword>
<evidence type="ECO:0000256" key="5">
    <source>
        <dbReference type="SAM" id="Phobius"/>
    </source>
</evidence>
<dbReference type="InterPro" id="IPR019734">
    <property type="entry name" value="TPR_rpt"/>
</dbReference>
<dbReference type="InterPro" id="IPR001867">
    <property type="entry name" value="OmpR/PhoB-type_DNA-bd"/>
</dbReference>
<dbReference type="InterPro" id="IPR036388">
    <property type="entry name" value="WH-like_DNA-bd_sf"/>
</dbReference>
<evidence type="ECO:0000256" key="3">
    <source>
        <dbReference type="PROSITE-ProRule" id="PRU01091"/>
    </source>
</evidence>
<feature type="repeat" description="TPR" evidence="2">
    <location>
        <begin position="397"/>
        <end position="430"/>
    </location>
</feature>
<keyword evidence="5" id="KW-1133">Transmembrane helix</keyword>
<feature type="transmembrane region" description="Helical" evidence="5">
    <location>
        <begin position="155"/>
        <end position="174"/>
    </location>
</feature>
<feature type="compositionally biased region" description="Pro residues" evidence="4">
    <location>
        <begin position="113"/>
        <end position="124"/>
    </location>
</feature>
<keyword evidence="2" id="KW-0802">TPR repeat</keyword>
<keyword evidence="5" id="KW-0472">Membrane</keyword>
<dbReference type="PROSITE" id="PS50005">
    <property type="entry name" value="TPR"/>
    <property type="match status" value="1"/>
</dbReference>
<evidence type="ECO:0000313" key="7">
    <source>
        <dbReference type="EMBL" id="PZQ18465.1"/>
    </source>
</evidence>
<dbReference type="Pfam" id="PF00486">
    <property type="entry name" value="Trans_reg_C"/>
    <property type="match status" value="1"/>
</dbReference>
<proteinExistence type="predicted"/>
<organism evidence="7 8">
    <name type="scientific">Rhodanobacter denitrificans</name>
    <dbReference type="NCBI Taxonomy" id="666685"/>
    <lineage>
        <taxon>Bacteria</taxon>
        <taxon>Pseudomonadati</taxon>
        <taxon>Pseudomonadota</taxon>
        <taxon>Gammaproteobacteria</taxon>
        <taxon>Lysobacterales</taxon>
        <taxon>Rhodanobacteraceae</taxon>
        <taxon>Rhodanobacter</taxon>
    </lineage>
</organism>
<evidence type="ECO:0000313" key="8">
    <source>
        <dbReference type="Proteomes" id="UP000249046"/>
    </source>
</evidence>
<feature type="domain" description="OmpR/PhoB-type" evidence="6">
    <location>
        <begin position="3"/>
        <end position="101"/>
    </location>
</feature>
<dbReference type="Proteomes" id="UP000249046">
    <property type="component" value="Unassembled WGS sequence"/>
</dbReference>
<dbReference type="EMBL" id="QFPO01000003">
    <property type="protein sequence ID" value="PZQ18465.1"/>
    <property type="molecule type" value="Genomic_DNA"/>
</dbReference>
<dbReference type="AlphaFoldDB" id="A0A2W5KUH0"/>